<evidence type="ECO:0000256" key="3">
    <source>
        <dbReference type="ARBA" id="ARBA00022723"/>
    </source>
</evidence>
<dbReference type="InterPro" id="IPR023801">
    <property type="entry name" value="His_deacetylse_dom"/>
</dbReference>
<dbReference type="Gene3D" id="3.40.800.20">
    <property type="entry name" value="Histone deacetylase domain"/>
    <property type="match status" value="1"/>
</dbReference>
<name>A0A8J3KD45_9ACTN</name>
<dbReference type="PRINTS" id="PR01270">
    <property type="entry name" value="HDASUPER"/>
</dbReference>
<dbReference type="GO" id="GO:0046872">
    <property type="term" value="F:metal ion binding"/>
    <property type="evidence" value="ECO:0007669"/>
    <property type="project" value="UniProtKB-KW"/>
</dbReference>
<dbReference type="InterPro" id="IPR037138">
    <property type="entry name" value="His_deacetylse_dom_sf"/>
</dbReference>
<organism evidence="7 8">
    <name type="scientific">Catellatospora citrea</name>
    <dbReference type="NCBI Taxonomy" id="53366"/>
    <lineage>
        <taxon>Bacteria</taxon>
        <taxon>Bacillati</taxon>
        <taxon>Actinomycetota</taxon>
        <taxon>Actinomycetes</taxon>
        <taxon>Micromonosporales</taxon>
        <taxon>Micromonosporaceae</taxon>
        <taxon>Catellatospora</taxon>
    </lineage>
</organism>
<dbReference type="PANTHER" id="PTHR10625:SF17">
    <property type="entry name" value="HISTONE DEACETYLASE 8"/>
    <property type="match status" value="1"/>
</dbReference>
<evidence type="ECO:0000256" key="5">
    <source>
        <dbReference type="ARBA" id="ARBA00022833"/>
    </source>
</evidence>
<accession>A0A8J3KD45</accession>
<evidence type="ECO:0000313" key="7">
    <source>
        <dbReference type="EMBL" id="GIF97846.1"/>
    </source>
</evidence>
<reference evidence="7 8" key="1">
    <citation type="submission" date="2021-01" db="EMBL/GenBank/DDBJ databases">
        <title>Whole genome shotgun sequence of Catellatospora citrea NBRC 14495.</title>
        <authorList>
            <person name="Komaki H."/>
            <person name="Tamura T."/>
        </authorList>
    </citation>
    <scope>NUCLEOTIDE SEQUENCE [LARGE SCALE GENOMIC DNA]</scope>
    <source>
        <strain evidence="7 8">NBRC 14495</strain>
    </source>
</reference>
<comment type="caution">
    <text evidence="7">The sequence shown here is derived from an EMBL/GenBank/DDBJ whole genome shotgun (WGS) entry which is preliminary data.</text>
</comment>
<dbReference type="GO" id="GO:0016787">
    <property type="term" value="F:hydrolase activity"/>
    <property type="evidence" value="ECO:0007669"/>
    <property type="project" value="UniProtKB-KW"/>
</dbReference>
<dbReference type="PANTHER" id="PTHR10625">
    <property type="entry name" value="HISTONE DEACETYLASE HDAC1-RELATED"/>
    <property type="match status" value="1"/>
</dbReference>
<dbReference type="GO" id="GO:0040029">
    <property type="term" value="P:epigenetic regulation of gene expression"/>
    <property type="evidence" value="ECO:0007669"/>
    <property type="project" value="TreeGrafter"/>
</dbReference>
<keyword evidence="4" id="KW-0378">Hydrolase</keyword>
<dbReference type="Pfam" id="PF00850">
    <property type="entry name" value="Hist_deacetyl"/>
    <property type="match status" value="1"/>
</dbReference>
<dbReference type="RefSeq" id="WP_120318764.1">
    <property type="nucleotide sequence ID" value="NZ_BONH01000011.1"/>
</dbReference>
<dbReference type="InterPro" id="IPR000286">
    <property type="entry name" value="HDACs"/>
</dbReference>
<evidence type="ECO:0000256" key="4">
    <source>
        <dbReference type="ARBA" id="ARBA00022801"/>
    </source>
</evidence>
<evidence type="ECO:0000313" key="8">
    <source>
        <dbReference type="Proteomes" id="UP000659904"/>
    </source>
</evidence>
<dbReference type="AlphaFoldDB" id="A0A8J3KD45"/>
<dbReference type="Proteomes" id="UP000659904">
    <property type="component" value="Unassembled WGS sequence"/>
</dbReference>
<sequence>MAKLGLPVVWSDDVLRHVPKAEIWIGVPTPGTELPERATVLRSALVRAGARLVEARPLGDELLARVHTPELLAHLEGVYGQWVDGGYLEYQDRVVPYVFPTPAMLEGLPMRRPTATHARAGQFCYDTMTLVGPGTWPAARAAAHAAATAADLVAAGERAAYAICRPPGHHATRSGFGGSCYLNNAAVAVLALQRAGVARVAVVDVDAHHGNGTQSIFYDRADVLYTSVHVDPGEGWFPHYAGFADETGAGAGEGANRNVPLAPGTGDEGWLAGVRQLVEFIGDRADAVVLSLGVDAAKDDPESPLQVTEDGYGRTGELVRELGLPVVAVHEGGYHLPTLGSLTVATLAGITGTR</sequence>
<keyword evidence="5" id="KW-0862">Zinc</keyword>
<dbReference type="GO" id="GO:0004407">
    <property type="term" value="F:histone deacetylase activity"/>
    <property type="evidence" value="ECO:0007669"/>
    <property type="project" value="TreeGrafter"/>
</dbReference>
<protein>
    <submittedName>
        <fullName evidence="7">Acetylpolyamine amidohydrolase</fullName>
    </submittedName>
</protein>
<keyword evidence="8" id="KW-1185">Reference proteome</keyword>
<dbReference type="EMBL" id="BONH01000011">
    <property type="protein sequence ID" value="GIF97846.1"/>
    <property type="molecule type" value="Genomic_DNA"/>
</dbReference>
<evidence type="ECO:0000256" key="2">
    <source>
        <dbReference type="ARBA" id="ARBA00005947"/>
    </source>
</evidence>
<evidence type="ECO:0000256" key="1">
    <source>
        <dbReference type="ARBA" id="ARBA00001947"/>
    </source>
</evidence>
<comment type="cofactor">
    <cofactor evidence="1">
        <name>Zn(2+)</name>
        <dbReference type="ChEBI" id="CHEBI:29105"/>
    </cofactor>
</comment>
<feature type="domain" description="Histone deacetylase" evidence="6">
    <location>
        <begin position="35"/>
        <end position="347"/>
    </location>
</feature>
<dbReference type="InterPro" id="IPR023696">
    <property type="entry name" value="Ureohydrolase_dom_sf"/>
</dbReference>
<comment type="similarity">
    <text evidence="2">Belongs to the histone deacetylase family.</text>
</comment>
<evidence type="ECO:0000259" key="6">
    <source>
        <dbReference type="Pfam" id="PF00850"/>
    </source>
</evidence>
<keyword evidence="3" id="KW-0479">Metal-binding</keyword>
<proteinExistence type="inferred from homology"/>
<dbReference type="SUPFAM" id="SSF52768">
    <property type="entry name" value="Arginase/deacetylase"/>
    <property type="match status" value="1"/>
</dbReference>
<gene>
    <name evidence="7" type="primary">aphA</name>
    <name evidence="7" type="ORF">Cci01nite_29400</name>
</gene>